<name>A0A5C6MLY4_9TELE</name>
<dbReference type="PROSITE" id="PS50878">
    <property type="entry name" value="RT_POL"/>
    <property type="match status" value="1"/>
</dbReference>
<feature type="non-terminal residue" evidence="2">
    <location>
        <position position="1"/>
    </location>
</feature>
<dbReference type="InterPro" id="IPR000477">
    <property type="entry name" value="RT_dom"/>
</dbReference>
<feature type="domain" description="Reverse transcriptase" evidence="1">
    <location>
        <begin position="1"/>
        <end position="149"/>
    </location>
</feature>
<evidence type="ECO:0000259" key="1">
    <source>
        <dbReference type="PROSITE" id="PS50878"/>
    </source>
</evidence>
<dbReference type="PANTHER" id="PTHR47027">
    <property type="entry name" value="REVERSE TRANSCRIPTASE DOMAIN-CONTAINING PROTEIN"/>
    <property type="match status" value="1"/>
</dbReference>
<dbReference type="EMBL" id="RHFK02000234">
    <property type="protein sequence ID" value="TWW54430.1"/>
    <property type="molecule type" value="Genomic_DNA"/>
</dbReference>
<dbReference type="AlphaFoldDB" id="A0A5C6MLY4"/>
<dbReference type="SUPFAM" id="SSF56672">
    <property type="entry name" value="DNA/RNA polymerases"/>
    <property type="match status" value="1"/>
</dbReference>
<dbReference type="Proteomes" id="UP000324091">
    <property type="component" value="Unassembled WGS sequence"/>
</dbReference>
<dbReference type="InterPro" id="IPR043502">
    <property type="entry name" value="DNA/RNA_pol_sf"/>
</dbReference>
<evidence type="ECO:0000313" key="2">
    <source>
        <dbReference type="EMBL" id="TWW54430.1"/>
    </source>
</evidence>
<dbReference type="PANTHER" id="PTHR47027:SF20">
    <property type="entry name" value="REVERSE TRANSCRIPTASE-LIKE PROTEIN WITH RNA-DIRECTED DNA POLYMERASE DOMAIN"/>
    <property type="match status" value="1"/>
</dbReference>
<keyword evidence="3" id="KW-1185">Reference proteome</keyword>
<reference evidence="2 3" key="1">
    <citation type="submission" date="2019-04" db="EMBL/GenBank/DDBJ databases">
        <title>Chromosome genome assembly for Takifugu flavidus.</title>
        <authorList>
            <person name="Xiao S."/>
        </authorList>
    </citation>
    <scope>NUCLEOTIDE SEQUENCE [LARGE SCALE GENOMIC DNA]</scope>
    <source>
        <strain evidence="2">HTHZ2018</strain>
        <tissue evidence="2">Muscle</tissue>
    </source>
</reference>
<evidence type="ECO:0000313" key="3">
    <source>
        <dbReference type="Proteomes" id="UP000324091"/>
    </source>
</evidence>
<comment type="caution">
    <text evidence="2">The sequence shown here is derived from an EMBL/GenBank/DDBJ whole genome shotgun (WGS) entry which is preliminary data.</text>
</comment>
<sequence>FDGSTSDPFKICCGVKQGCVLAPTLFGTFFSLLLRQAFGTATEGVYLHTRTDGNLFTLARLKAKTKVRPLVIKDMLFADDAAVVAHSQEHLQTLMDHFSQACQDFSLVISPNKTKMMDRALKILRPPSITINNYTLEAVNTFTYLGSTISDNLSLDVELSKRIGKAASTFRKLTERVWDNGKLTTHTKVQVYRACVISTLLYGSETWTLYSHQERRLNSFYLRCLRRILGVTWKDMVTHTAILERAQLPSMYSLLRQRCLRWLDHVCQMDDGHIPKDILFAELSSGKRQKGRPQLCYKDVCKQDLKSFNISLDIWEVTAQDHLKWQKALHTGLLNYENTTKQRG</sequence>
<accession>A0A5C6MLY4</accession>
<protein>
    <recommendedName>
        <fullName evidence="1">Reverse transcriptase domain-containing protein</fullName>
    </recommendedName>
</protein>
<gene>
    <name evidence="2" type="ORF">D4764_0259760</name>
</gene>
<organism evidence="2 3">
    <name type="scientific">Takifugu flavidus</name>
    <name type="common">sansaifugu</name>
    <dbReference type="NCBI Taxonomy" id="433684"/>
    <lineage>
        <taxon>Eukaryota</taxon>
        <taxon>Metazoa</taxon>
        <taxon>Chordata</taxon>
        <taxon>Craniata</taxon>
        <taxon>Vertebrata</taxon>
        <taxon>Euteleostomi</taxon>
        <taxon>Actinopterygii</taxon>
        <taxon>Neopterygii</taxon>
        <taxon>Teleostei</taxon>
        <taxon>Neoteleostei</taxon>
        <taxon>Acanthomorphata</taxon>
        <taxon>Eupercaria</taxon>
        <taxon>Tetraodontiformes</taxon>
        <taxon>Tetradontoidea</taxon>
        <taxon>Tetraodontidae</taxon>
        <taxon>Takifugu</taxon>
    </lineage>
</organism>
<dbReference type="Pfam" id="PF00078">
    <property type="entry name" value="RVT_1"/>
    <property type="match status" value="1"/>
</dbReference>
<proteinExistence type="predicted"/>